<evidence type="ECO:0000256" key="3">
    <source>
        <dbReference type="ARBA" id="ARBA00023239"/>
    </source>
</evidence>
<evidence type="ECO:0000313" key="5">
    <source>
        <dbReference type="EMBL" id="GES26114.1"/>
    </source>
</evidence>
<dbReference type="GO" id="GO:0046951">
    <property type="term" value="P:ketone body biosynthetic process"/>
    <property type="evidence" value="ECO:0007669"/>
    <property type="project" value="TreeGrafter"/>
</dbReference>
<dbReference type="Proteomes" id="UP000377595">
    <property type="component" value="Unassembled WGS sequence"/>
</dbReference>
<organism evidence="5 6">
    <name type="scientific">Acrocarpospora pleiomorpha</name>
    <dbReference type="NCBI Taxonomy" id="90975"/>
    <lineage>
        <taxon>Bacteria</taxon>
        <taxon>Bacillati</taxon>
        <taxon>Actinomycetota</taxon>
        <taxon>Actinomycetes</taxon>
        <taxon>Streptosporangiales</taxon>
        <taxon>Streptosporangiaceae</taxon>
        <taxon>Acrocarpospora</taxon>
    </lineage>
</organism>
<dbReference type="EMBL" id="BLAF01000079">
    <property type="protein sequence ID" value="GES26114.1"/>
    <property type="molecule type" value="Genomic_DNA"/>
</dbReference>
<evidence type="ECO:0000256" key="1">
    <source>
        <dbReference type="ARBA" id="ARBA00009405"/>
    </source>
</evidence>
<feature type="domain" description="Pyruvate carboxyltransferase" evidence="4">
    <location>
        <begin position="5"/>
        <end position="280"/>
    </location>
</feature>
<dbReference type="SUPFAM" id="SSF51569">
    <property type="entry name" value="Aldolase"/>
    <property type="match status" value="1"/>
</dbReference>
<dbReference type="PROSITE" id="PS50991">
    <property type="entry name" value="PYR_CT"/>
    <property type="match status" value="1"/>
</dbReference>
<comment type="similarity">
    <text evidence="1">Belongs to the HMG-CoA lyase family.</text>
</comment>
<accession>A0A5M3XYB1</accession>
<dbReference type="CDD" id="cd07938">
    <property type="entry name" value="DRE_TIM_HMGL"/>
    <property type="match status" value="1"/>
</dbReference>
<name>A0A5M3XYB1_9ACTN</name>
<dbReference type="AlphaFoldDB" id="A0A5M3XYB1"/>
<sequence length="313" mass="33214">MVDQVTICECFARDGLQHEETFLPTDTKIAVIDAIADAGFQRIEATSYSHPDHVPAFRDAGQVLAGLPRRTGVAYKATCPNPTAVRRALADAEAGFGADELSFLVSATESHTQRNLRTTRAGQWERVAEMARLADRRFTLVGVISVAFGCPFEGPVASDGVVADFERFAELGVDLVTIGDTTGLATPRTVAELFGRVLKDYPEVPAVAHFHNTRGTALANCVAALDAGCRHFDSALGGVGGHPKQITYGQGMTGNVATEDLVNAFESMGVATGLDIDLVTAASRRCEEALGRPLHSMVARAGWGLNVTKGEGQ</sequence>
<dbReference type="PANTHER" id="PTHR42738">
    <property type="entry name" value="HYDROXYMETHYLGLUTARYL-COA LYASE"/>
    <property type="match status" value="1"/>
</dbReference>
<dbReference type="PANTHER" id="PTHR42738:SF7">
    <property type="entry name" value="HYDROXYMETHYLGLUTARYL-COA LYASE"/>
    <property type="match status" value="1"/>
</dbReference>
<dbReference type="Pfam" id="PF00682">
    <property type="entry name" value="HMGL-like"/>
    <property type="match status" value="1"/>
</dbReference>
<evidence type="ECO:0000259" key="4">
    <source>
        <dbReference type="PROSITE" id="PS50991"/>
    </source>
</evidence>
<evidence type="ECO:0000256" key="2">
    <source>
        <dbReference type="ARBA" id="ARBA00022723"/>
    </source>
</evidence>
<dbReference type="InterPro" id="IPR043594">
    <property type="entry name" value="HMGL"/>
</dbReference>
<dbReference type="Gene3D" id="3.20.20.70">
    <property type="entry name" value="Aldolase class I"/>
    <property type="match status" value="1"/>
</dbReference>
<dbReference type="InterPro" id="IPR013785">
    <property type="entry name" value="Aldolase_TIM"/>
</dbReference>
<evidence type="ECO:0000313" key="6">
    <source>
        <dbReference type="Proteomes" id="UP000377595"/>
    </source>
</evidence>
<dbReference type="RefSeq" id="WP_155350852.1">
    <property type="nucleotide sequence ID" value="NZ_BAAAHM010000051.1"/>
</dbReference>
<keyword evidence="2" id="KW-0479">Metal-binding</keyword>
<comment type="caution">
    <text evidence="5">The sequence shown here is derived from an EMBL/GenBank/DDBJ whole genome shotgun (WGS) entry which is preliminary data.</text>
</comment>
<proteinExistence type="inferred from homology"/>
<keyword evidence="6" id="KW-1185">Reference proteome</keyword>
<dbReference type="InterPro" id="IPR000891">
    <property type="entry name" value="PYR_CT"/>
</dbReference>
<dbReference type="GO" id="GO:0046872">
    <property type="term" value="F:metal ion binding"/>
    <property type="evidence" value="ECO:0007669"/>
    <property type="project" value="UniProtKB-KW"/>
</dbReference>
<protein>
    <submittedName>
        <fullName evidence="5">Hydroxymethylglutaryl-CoA lyase</fullName>
    </submittedName>
</protein>
<dbReference type="GO" id="GO:0004419">
    <property type="term" value="F:hydroxymethylglutaryl-CoA lyase activity"/>
    <property type="evidence" value="ECO:0007669"/>
    <property type="project" value="TreeGrafter"/>
</dbReference>
<dbReference type="OrthoDB" id="9784013at2"/>
<dbReference type="GO" id="GO:0006552">
    <property type="term" value="P:L-leucine catabolic process"/>
    <property type="evidence" value="ECO:0007669"/>
    <property type="project" value="TreeGrafter"/>
</dbReference>
<dbReference type="NCBIfam" id="NF004283">
    <property type="entry name" value="PRK05692.1"/>
    <property type="match status" value="1"/>
</dbReference>
<gene>
    <name evidence="5" type="ORF">Aple_090130</name>
</gene>
<keyword evidence="3 5" id="KW-0456">Lyase</keyword>
<reference evidence="5 6" key="1">
    <citation type="submission" date="2019-10" db="EMBL/GenBank/DDBJ databases">
        <title>Whole genome shotgun sequence of Acrocarpospora pleiomorpha NBRC 16267.</title>
        <authorList>
            <person name="Ichikawa N."/>
            <person name="Kimura A."/>
            <person name="Kitahashi Y."/>
            <person name="Komaki H."/>
            <person name="Oguchi A."/>
        </authorList>
    </citation>
    <scope>NUCLEOTIDE SEQUENCE [LARGE SCALE GENOMIC DNA]</scope>
    <source>
        <strain evidence="5 6">NBRC 16267</strain>
    </source>
</reference>